<dbReference type="Gene3D" id="3.50.50.60">
    <property type="entry name" value="FAD/NAD(P)-binding domain"/>
    <property type="match status" value="1"/>
</dbReference>
<dbReference type="PROSITE" id="PS00623">
    <property type="entry name" value="GMC_OXRED_1"/>
    <property type="match status" value="1"/>
</dbReference>
<dbReference type="GO" id="GO:0016614">
    <property type="term" value="F:oxidoreductase activity, acting on CH-OH group of donors"/>
    <property type="evidence" value="ECO:0007669"/>
    <property type="project" value="InterPro"/>
</dbReference>
<reference evidence="9 10" key="1">
    <citation type="submission" date="2017-02" db="EMBL/GenBank/DDBJ databases">
        <title>The new phylogeny of genus Mycobacterium.</title>
        <authorList>
            <person name="Tortoli E."/>
            <person name="Trovato A."/>
            <person name="Cirillo D.M."/>
        </authorList>
    </citation>
    <scope>NUCLEOTIDE SEQUENCE [LARGE SCALE GENOMIC DNA]</scope>
    <source>
        <strain evidence="9 10">DSM 45057</strain>
    </source>
</reference>
<evidence type="ECO:0000256" key="6">
    <source>
        <dbReference type="RuleBase" id="RU003968"/>
    </source>
</evidence>
<keyword evidence="10" id="KW-1185">Reference proteome</keyword>
<comment type="caution">
    <text evidence="9">The sequence shown here is derived from an EMBL/GenBank/DDBJ whole genome shotgun (WGS) entry which is preliminary data.</text>
</comment>
<evidence type="ECO:0000313" key="10">
    <source>
        <dbReference type="Proteomes" id="UP000192284"/>
    </source>
</evidence>
<evidence type="ECO:0000259" key="8">
    <source>
        <dbReference type="PROSITE" id="PS00624"/>
    </source>
</evidence>
<dbReference type="PANTHER" id="PTHR11552:SF147">
    <property type="entry name" value="CHOLINE DEHYDROGENASE, MITOCHONDRIAL"/>
    <property type="match status" value="1"/>
</dbReference>
<dbReference type="PIRSF" id="PIRSF000137">
    <property type="entry name" value="Alcohol_oxidase"/>
    <property type="match status" value="1"/>
</dbReference>
<dbReference type="InterPro" id="IPR036188">
    <property type="entry name" value="FAD/NAD-bd_sf"/>
</dbReference>
<accession>A0A1W9ZUT5</accession>
<gene>
    <name evidence="9" type="ORF">BST12_13100</name>
</gene>
<feature type="binding site" evidence="5">
    <location>
        <position position="88"/>
    </location>
    <ligand>
        <name>FAD</name>
        <dbReference type="ChEBI" id="CHEBI:57692"/>
    </ligand>
</feature>
<dbReference type="GO" id="GO:0050660">
    <property type="term" value="F:flavin adenine dinucleotide binding"/>
    <property type="evidence" value="ECO:0007669"/>
    <property type="project" value="InterPro"/>
</dbReference>
<dbReference type="PANTHER" id="PTHR11552">
    <property type="entry name" value="GLUCOSE-METHANOL-CHOLINE GMC OXIDOREDUCTASE"/>
    <property type="match status" value="1"/>
</dbReference>
<evidence type="ECO:0000256" key="2">
    <source>
        <dbReference type="ARBA" id="ARBA00010790"/>
    </source>
</evidence>
<evidence type="ECO:0000259" key="7">
    <source>
        <dbReference type="PROSITE" id="PS00623"/>
    </source>
</evidence>
<dbReference type="SUPFAM" id="SSF54373">
    <property type="entry name" value="FAD-linked reductases, C-terminal domain"/>
    <property type="match status" value="1"/>
</dbReference>
<keyword evidence="3 6" id="KW-0285">Flavoprotein</keyword>
<dbReference type="Pfam" id="PF00732">
    <property type="entry name" value="GMC_oxred_N"/>
    <property type="match status" value="1"/>
</dbReference>
<dbReference type="SUPFAM" id="SSF51905">
    <property type="entry name" value="FAD/NAD(P)-binding domain"/>
    <property type="match status" value="1"/>
</dbReference>
<dbReference type="AlphaFoldDB" id="A0A1W9ZUT5"/>
<dbReference type="Pfam" id="PF05199">
    <property type="entry name" value="GMC_oxred_C"/>
    <property type="match status" value="1"/>
</dbReference>
<dbReference type="RefSeq" id="WP_083113541.1">
    <property type="nucleotide sequence ID" value="NZ_JACKTS010000021.1"/>
</dbReference>
<dbReference type="InterPro" id="IPR000172">
    <property type="entry name" value="GMC_OxRdtase_N"/>
</dbReference>
<dbReference type="EMBL" id="MVHE01000016">
    <property type="protein sequence ID" value="ORA21306.1"/>
    <property type="molecule type" value="Genomic_DNA"/>
</dbReference>
<feature type="domain" description="Glucose-methanol-choline oxidoreductase N-terminal" evidence="8">
    <location>
        <begin position="236"/>
        <end position="250"/>
    </location>
</feature>
<feature type="binding site" evidence="5">
    <location>
        <begin position="92"/>
        <end position="95"/>
    </location>
    <ligand>
        <name>FAD</name>
        <dbReference type="ChEBI" id="CHEBI:57692"/>
    </ligand>
</feature>
<feature type="binding site" evidence="5">
    <location>
        <position position="84"/>
    </location>
    <ligand>
        <name>FAD</name>
        <dbReference type="ChEBI" id="CHEBI:57692"/>
    </ligand>
</feature>
<protein>
    <submittedName>
        <fullName evidence="9">Oxidoreductase</fullName>
    </submittedName>
</protein>
<proteinExistence type="inferred from homology"/>
<dbReference type="InterPro" id="IPR012132">
    <property type="entry name" value="GMC_OxRdtase"/>
</dbReference>
<organism evidence="9 10">
    <name type="scientific">Mycobacterium angelicum</name>
    <dbReference type="NCBI Taxonomy" id="470074"/>
    <lineage>
        <taxon>Bacteria</taxon>
        <taxon>Bacillati</taxon>
        <taxon>Actinomycetota</taxon>
        <taxon>Actinomycetes</taxon>
        <taxon>Mycobacteriales</taxon>
        <taxon>Mycobacteriaceae</taxon>
        <taxon>Mycobacterium</taxon>
    </lineage>
</organism>
<feature type="domain" description="Glucose-methanol-choline oxidoreductase N-terminal" evidence="7">
    <location>
        <begin position="82"/>
        <end position="105"/>
    </location>
</feature>
<evidence type="ECO:0000313" key="9">
    <source>
        <dbReference type="EMBL" id="ORA21306.1"/>
    </source>
</evidence>
<evidence type="ECO:0000256" key="3">
    <source>
        <dbReference type="ARBA" id="ARBA00022630"/>
    </source>
</evidence>
<dbReference type="InterPro" id="IPR007867">
    <property type="entry name" value="GMC_OxRtase_C"/>
</dbReference>
<dbReference type="PROSITE" id="PS00624">
    <property type="entry name" value="GMC_OXRED_2"/>
    <property type="match status" value="1"/>
</dbReference>
<comment type="similarity">
    <text evidence="2 6">Belongs to the GMC oxidoreductase family.</text>
</comment>
<dbReference type="Gene3D" id="3.30.560.10">
    <property type="entry name" value="Glucose Oxidase, domain 3"/>
    <property type="match status" value="1"/>
</dbReference>
<keyword evidence="4 5" id="KW-0274">FAD</keyword>
<sequence>MNATGYDFIVIGAGSAGCAVAGRLTAESSCRVLLIEAGGSDRRLTVRAPLAFSRQIGTSLDWGYESEPEPGCANRRLPQPRGRVLGGTSAMNAMVWVKGSDLDYDGWGLPGWSWNDVAPVFARIERGPMHVAPVPYTDELSHRFVAAARAAGVPANDDVSGPDLDGATITPATIHNGQRWSAARGYLRRQKNLTILTKALVRRVIVRDGRAVGVEYRRRGRVHQAFAGNEIILSAGAFGTPQLLQLSGIGPADHLRRVGITPLVDSPRVGQGLTDHPNAFAIWALAPGYVGLADAAHPKWLLQWLLHRTGKLTSNGTEAVAHVRSTPDLPACDFQLVFSPADGLADPRGGKFTPAVTMLHSYWTPKSRGSVLVRSPDPATPPAIRLNMLTERDDVDALIRAVQRSREIIGTEPIASAIDRELLPGPGMDVEAAIRDTATTTAHPACSVAMGSHSGSALDEQLRVRGVHNLRVADASALPEIPRANTNAPSIMIGERCADFLLAGTAFGRASAGMARS</sequence>
<dbReference type="Proteomes" id="UP000192284">
    <property type="component" value="Unassembled WGS sequence"/>
</dbReference>
<name>A0A1W9ZUT5_MYCAN</name>
<evidence type="ECO:0000256" key="4">
    <source>
        <dbReference type="ARBA" id="ARBA00022827"/>
    </source>
</evidence>
<comment type="cofactor">
    <cofactor evidence="1 5">
        <name>FAD</name>
        <dbReference type="ChEBI" id="CHEBI:57692"/>
    </cofactor>
</comment>
<feature type="binding site" evidence="5">
    <location>
        <position position="201"/>
    </location>
    <ligand>
        <name>FAD</name>
        <dbReference type="ChEBI" id="CHEBI:57692"/>
    </ligand>
</feature>
<evidence type="ECO:0000256" key="5">
    <source>
        <dbReference type="PIRSR" id="PIRSR000137-2"/>
    </source>
</evidence>
<evidence type="ECO:0000256" key="1">
    <source>
        <dbReference type="ARBA" id="ARBA00001974"/>
    </source>
</evidence>
<dbReference type="OrthoDB" id="9785276at2"/>